<evidence type="ECO:0000313" key="2">
    <source>
        <dbReference type="Proteomes" id="UP001208690"/>
    </source>
</evidence>
<sequence>MEWVLGVLTAVVVAYFTALFAAKNEKQRIREELKLEHAVETAITQLLDKQGWELRSFDTIKRHVRGFDDDTLRQYLVRAGAIAFDDQTRRSEGPGKVERWGLLKNNIERLHRADDPD</sequence>
<reference evidence="1 2" key="1">
    <citation type="submission" date="2022-04" db="EMBL/GenBank/DDBJ databases">
        <title>Roseobacter sp. WL0113 is a bacterium isolated from neritic sediment.</title>
        <authorList>
            <person name="Wang L."/>
            <person name="He W."/>
            <person name="Zhang D.-F."/>
        </authorList>
    </citation>
    <scope>NUCLEOTIDE SEQUENCE [LARGE SCALE GENOMIC DNA]</scope>
    <source>
        <strain evidence="1 2">WL0113</strain>
    </source>
</reference>
<organism evidence="1 2">
    <name type="scientific">Roseobacter sinensis</name>
    <dbReference type="NCBI Taxonomy" id="2931391"/>
    <lineage>
        <taxon>Bacteria</taxon>
        <taxon>Pseudomonadati</taxon>
        <taxon>Pseudomonadota</taxon>
        <taxon>Alphaproteobacteria</taxon>
        <taxon>Rhodobacterales</taxon>
        <taxon>Roseobacteraceae</taxon>
        <taxon>Roseobacter</taxon>
    </lineage>
</organism>
<dbReference type="EMBL" id="JALIEB010000012">
    <property type="protein sequence ID" value="MCV3273054.1"/>
    <property type="molecule type" value="Genomic_DNA"/>
</dbReference>
<dbReference type="Proteomes" id="UP001208690">
    <property type="component" value="Unassembled WGS sequence"/>
</dbReference>
<proteinExistence type="predicted"/>
<gene>
    <name evidence="1" type="ORF">MUB52_16595</name>
</gene>
<keyword evidence="2" id="KW-1185">Reference proteome</keyword>
<comment type="caution">
    <text evidence="1">The sequence shown here is derived from an EMBL/GenBank/DDBJ whole genome shotgun (WGS) entry which is preliminary data.</text>
</comment>
<evidence type="ECO:0000313" key="1">
    <source>
        <dbReference type="EMBL" id="MCV3273054.1"/>
    </source>
</evidence>
<name>A0ABT3BI50_9RHOB</name>
<protein>
    <submittedName>
        <fullName evidence="1">Uncharacterized protein</fullName>
    </submittedName>
</protein>
<accession>A0ABT3BI50</accession>
<dbReference type="RefSeq" id="WP_263845374.1">
    <property type="nucleotide sequence ID" value="NZ_JALIEB010000012.1"/>
</dbReference>